<dbReference type="EMBL" id="AWWV01007607">
    <property type="protein sequence ID" value="OMO95661.1"/>
    <property type="molecule type" value="Genomic_DNA"/>
</dbReference>
<reference evidence="1 2" key="1">
    <citation type="submission" date="2013-09" db="EMBL/GenBank/DDBJ databases">
        <title>Corchorus capsularis genome sequencing.</title>
        <authorList>
            <person name="Alam M."/>
            <person name="Haque M.S."/>
            <person name="Islam M.S."/>
            <person name="Emdad E.M."/>
            <person name="Islam M.M."/>
            <person name="Ahmed B."/>
            <person name="Halim A."/>
            <person name="Hossen Q.M.M."/>
            <person name="Hossain M.Z."/>
            <person name="Ahmed R."/>
            <person name="Khan M.M."/>
            <person name="Islam R."/>
            <person name="Rashid M.M."/>
            <person name="Khan S.A."/>
            <person name="Rahman M.S."/>
            <person name="Alam M."/>
        </authorList>
    </citation>
    <scope>NUCLEOTIDE SEQUENCE [LARGE SCALE GENOMIC DNA]</scope>
    <source>
        <strain evidence="2">cv. CVL-1</strain>
        <tissue evidence="1">Whole seedling</tissue>
    </source>
</reference>
<evidence type="ECO:0000313" key="2">
    <source>
        <dbReference type="Proteomes" id="UP000188268"/>
    </source>
</evidence>
<dbReference type="AlphaFoldDB" id="A0A1R3JLG5"/>
<evidence type="ECO:0000313" key="1">
    <source>
        <dbReference type="EMBL" id="OMO95661.1"/>
    </source>
</evidence>
<gene>
    <name evidence="1" type="ORF">CCACVL1_05316</name>
</gene>
<name>A0A1R3JLG5_COCAP</name>
<keyword evidence="2" id="KW-1185">Reference proteome</keyword>
<protein>
    <submittedName>
        <fullName evidence="1">Uncharacterized protein</fullName>
    </submittedName>
</protein>
<dbReference type="Proteomes" id="UP000188268">
    <property type="component" value="Unassembled WGS sequence"/>
</dbReference>
<comment type="caution">
    <text evidence="1">The sequence shown here is derived from an EMBL/GenBank/DDBJ whole genome shotgun (WGS) entry which is preliminary data.</text>
</comment>
<feature type="non-terminal residue" evidence="1">
    <location>
        <position position="1"/>
    </location>
</feature>
<dbReference type="Gramene" id="OMO95661">
    <property type="protein sequence ID" value="OMO95661"/>
    <property type="gene ID" value="CCACVL1_05316"/>
</dbReference>
<proteinExistence type="predicted"/>
<accession>A0A1R3JLG5</accession>
<sequence length="31" mass="3382">VYDEADTSGAIGLVVRIGRGRENFKTEEQGN</sequence>
<organism evidence="1 2">
    <name type="scientific">Corchorus capsularis</name>
    <name type="common">Jute</name>
    <dbReference type="NCBI Taxonomy" id="210143"/>
    <lineage>
        <taxon>Eukaryota</taxon>
        <taxon>Viridiplantae</taxon>
        <taxon>Streptophyta</taxon>
        <taxon>Embryophyta</taxon>
        <taxon>Tracheophyta</taxon>
        <taxon>Spermatophyta</taxon>
        <taxon>Magnoliopsida</taxon>
        <taxon>eudicotyledons</taxon>
        <taxon>Gunneridae</taxon>
        <taxon>Pentapetalae</taxon>
        <taxon>rosids</taxon>
        <taxon>malvids</taxon>
        <taxon>Malvales</taxon>
        <taxon>Malvaceae</taxon>
        <taxon>Grewioideae</taxon>
        <taxon>Apeibeae</taxon>
        <taxon>Corchorus</taxon>
    </lineage>
</organism>